<evidence type="ECO:0008006" key="7">
    <source>
        <dbReference type="Google" id="ProtNLM"/>
    </source>
</evidence>
<dbReference type="GeneID" id="1189956"/>
<evidence type="ECO:0000313" key="2">
    <source>
        <dbReference type="EMBL" id="MCC3804840.1"/>
    </source>
</evidence>
<feature type="signal peptide" evidence="1">
    <location>
        <begin position="1"/>
        <end position="22"/>
    </location>
</feature>
<organism evidence="3 6">
    <name type="scientific">Vibrio parahaemolyticus</name>
    <dbReference type="NCBI Taxonomy" id="670"/>
    <lineage>
        <taxon>Bacteria</taxon>
        <taxon>Pseudomonadati</taxon>
        <taxon>Pseudomonadota</taxon>
        <taxon>Gammaproteobacteria</taxon>
        <taxon>Vibrionales</taxon>
        <taxon>Vibrionaceae</taxon>
        <taxon>Vibrio</taxon>
    </lineage>
</organism>
<evidence type="ECO:0000313" key="6">
    <source>
        <dbReference type="Proteomes" id="UP000555836"/>
    </source>
</evidence>
<dbReference type="RefSeq" id="WP_005456073.1">
    <property type="nucleotide sequence ID" value="NZ_CABMHD010000004.1"/>
</dbReference>
<reference evidence="3 6" key="2">
    <citation type="submission" date="2020-04" db="EMBL/GenBank/DDBJ databases">
        <title>Whole-genome sequencing of Vibrio spp. from China reveals different genetic environments of blaCTX-M-14 among diverse lineages.</title>
        <authorList>
            <person name="Zheng Z."/>
            <person name="Ye L."/>
            <person name="Chen S."/>
        </authorList>
    </citation>
    <scope>NUCLEOTIDE SEQUENCE [LARGE SCALE GENOMIC DNA]</scope>
    <source>
        <strain evidence="3 6">Vb0574</strain>
    </source>
</reference>
<reference evidence="2" key="3">
    <citation type="submission" date="2020-09" db="EMBL/GenBank/DDBJ databases">
        <title>Genome sequence of Vibrio parahaemolyticus isolates.</title>
        <authorList>
            <person name="Hammerl J.A."/>
            <person name="Strauch E."/>
        </authorList>
    </citation>
    <scope>NUCLEOTIDE SEQUENCE</scope>
    <source>
        <strain evidence="2">17-VB00146</strain>
    </source>
</reference>
<evidence type="ECO:0000313" key="4">
    <source>
        <dbReference type="EMBL" id="OQJ96937.1"/>
    </source>
</evidence>
<dbReference type="EMBL" id="JABCLD010002139">
    <property type="protein sequence ID" value="NMU29199.1"/>
    <property type="molecule type" value="Genomic_DNA"/>
</dbReference>
<keyword evidence="5" id="KW-1185">Reference proteome</keyword>
<reference evidence="4 5" key="1">
    <citation type="submission" date="2015-08" db="EMBL/GenBank/DDBJ databases">
        <title>Draft Genome Sequences of Vibrio parahaemolyticus Strains.</title>
        <authorList>
            <person name="Gonzalez-Escalona N."/>
            <person name="DePaola A."/>
        </authorList>
    </citation>
    <scope>NUCLEOTIDE SEQUENCE [LARGE SCALE GENOMIC DNA]</scope>
    <source>
        <strain evidence="4 5">CFSAN001621</strain>
    </source>
</reference>
<evidence type="ECO:0000256" key="1">
    <source>
        <dbReference type="SAM" id="SignalP"/>
    </source>
</evidence>
<feature type="chain" id="PRO_5015042599" description="DUF2541 domain-containing protein" evidence="1">
    <location>
        <begin position="23"/>
        <end position="149"/>
    </location>
</feature>
<dbReference type="Proteomes" id="UP000726777">
    <property type="component" value="Unassembled WGS sequence"/>
</dbReference>
<protein>
    <recommendedName>
        <fullName evidence="7">DUF2541 domain-containing protein</fullName>
    </recommendedName>
</protein>
<dbReference type="Proteomes" id="UP000191946">
    <property type="component" value="Unassembled WGS sequence"/>
</dbReference>
<dbReference type="AlphaFoldDB" id="A0A0L8UX88"/>
<evidence type="ECO:0000313" key="3">
    <source>
        <dbReference type="EMBL" id="NMU29199.1"/>
    </source>
</evidence>
<dbReference type="OrthoDB" id="6195808at2"/>
<evidence type="ECO:0000313" key="5">
    <source>
        <dbReference type="Proteomes" id="UP000191946"/>
    </source>
</evidence>
<proteinExistence type="predicted"/>
<dbReference type="Proteomes" id="UP000555836">
    <property type="component" value="Unassembled WGS sequence"/>
</dbReference>
<sequence length="149" mass="16692">MKLFQSLFTVMMVATISFSTFASSNNDDWELIATKTVNFQTETDTVTPNSLLKNRNFSKIKIKCIQGTVDLKDIKVTMTDGSEKKLTSMGTLTNGMSTRAWTLPGAEDAKLKHLEMKYSSWGNMKLDVLGVSKKAKVEIWGKKRTKNAQ</sequence>
<comment type="caution">
    <text evidence="3">The sequence shown here is derived from an EMBL/GenBank/DDBJ whole genome shotgun (WGS) entry which is preliminary data.</text>
</comment>
<gene>
    <name evidence="4" type="ORF">AKG60_23145</name>
    <name evidence="3" type="ORF">HKB21_26695</name>
    <name evidence="2" type="ORF">IB292_07250</name>
</gene>
<dbReference type="EMBL" id="LHQV01000022">
    <property type="protein sequence ID" value="OQJ96937.1"/>
    <property type="molecule type" value="Genomic_DNA"/>
</dbReference>
<keyword evidence="1" id="KW-0732">Signal</keyword>
<dbReference type="EMBL" id="JACVHL010000005">
    <property type="protein sequence ID" value="MCC3804840.1"/>
    <property type="molecule type" value="Genomic_DNA"/>
</dbReference>
<dbReference type="OMA" id="VNFQTET"/>
<name>A0A0L8UX88_VIBPH</name>
<accession>A0A0L8UX88</accession>